<gene>
    <name evidence="8" type="ORF">ASIM_LOCUS3312</name>
</gene>
<evidence type="ECO:0000256" key="3">
    <source>
        <dbReference type="ARBA" id="ARBA00022525"/>
    </source>
</evidence>
<dbReference type="EMBL" id="UYRR01005042">
    <property type="protein sequence ID" value="VDK21536.1"/>
    <property type="molecule type" value="Genomic_DNA"/>
</dbReference>
<evidence type="ECO:0000256" key="2">
    <source>
        <dbReference type="ARBA" id="ARBA00008019"/>
    </source>
</evidence>
<sequence length="147" mass="17350">MYSGGINMGQLNETDQEEMKKYLEELDKFEDAQRSLFVEDYHFGDEPNQEHVPPKHLRPSFCNITHVYIDGCEVVQGKVYIEQLFVRDLTSEELEAMEVFMRQAKAYYMYRKRLYSEKDRFEGDDGESSESISKVPRPKNPKVCFNL</sequence>
<dbReference type="GO" id="GO:0005576">
    <property type="term" value="C:extracellular region"/>
    <property type="evidence" value="ECO:0007669"/>
    <property type="project" value="UniProtKB-SubCell"/>
</dbReference>
<dbReference type="Pfam" id="PF06394">
    <property type="entry name" value="Pepsin-I3"/>
    <property type="match status" value="1"/>
</dbReference>
<evidence type="ECO:0000313" key="9">
    <source>
        <dbReference type="Proteomes" id="UP000267096"/>
    </source>
</evidence>
<reference evidence="8 9" key="1">
    <citation type="submission" date="2018-11" db="EMBL/GenBank/DDBJ databases">
        <authorList>
            <consortium name="Pathogen Informatics"/>
        </authorList>
    </citation>
    <scope>NUCLEOTIDE SEQUENCE [LARGE SCALE GENOMIC DNA]</scope>
</reference>
<comment type="subcellular location">
    <subcellularLocation>
        <location evidence="1">Secreted</location>
    </subcellularLocation>
</comment>
<keyword evidence="4" id="KW-0732">Signal</keyword>
<evidence type="ECO:0000259" key="7">
    <source>
        <dbReference type="Pfam" id="PF06394"/>
    </source>
</evidence>
<keyword evidence="3" id="KW-0964">Secreted</keyword>
<proteinExistence type="inferred from homology"/>
<dbReference type="PANTHER" id="PTHR37969">
    <property type="entry name" value="PROTEIN CBG07421-RELATED"/>
    <property type="match status" value="1"/>
</dbReference>
<dbReference type="InterPro" id="IPR038412">
    <property type="entry name" value="Pepsin-I3_sf"/>
</dbReference>
<evidence type="ECO:0000256" key="5">
    <source>
        <dbReference type="ARBA" id="ARBA00023157"/>
    </source>
</evidence>
<dbReference type="PANTHER" id="PTHR37969:SF3">
    <property type="entry name" value="PROTEIN CBG13131"/>
    <property type="match status" value="1"/>
</dbReference>
<accession>A0A3P6N7W7</accession>
<keyword evidence="9" id="KW-1185">Reference proteome</keyword>
<organism evidence="8 9">
    <name type="scientific">Anisakis simplex</name>
    <name type="common">Herring worm</name>
    <dbReference type="NCBI Taxonomy" id="6269"/>
    <lineage>
        <taxon>Eukaryota</taxon>
        <taxon>Metazoa</taxon>
        <taxon>Ecdysozoa</taxon>
        <taxon>Nematoda</taxon>
        <taxon>Chromadorea</taxon>
        <taxon>Rhabditida</taxon>
        <taxon>Spirurina</taxon>
        <taxon>Ascaridomorpha</taxon>
        <taxon>Ascaridoidea</taxon>
        <taxon>Anisakidae</taxon>
        <taxon>Anisakis</taxon>
        <taxon>Anisakis simplex complex</taxon>
    </lineage>
</organism>
<protein>
    <recommendedName>
        <fullName evidence="7">Pepsin inhibitor-3-like repeated domain-containing protein</fullName>
    </recommendedName>
</protein>
<comment type="similarity">
    <text evidence="2">Belongs to the protease inhibitor I33 family.</text>
</comment>
<evidence type="ECO:0000256" key="6">
    <source>
        <dbReference type="SAM" id="MobiDB-lite"/>
    </source>
</evidence>
<dbReference type="OrthoDB" id="5807244at2759"/>
<keyword evidence="5" id="KW-1015">Disulfide bond</keyword>
<feature type="domain" description="Pepsin inhibitor-3-like repeated" evidence="7">
    <location>
        <begin position="58"/>
        <end position="110"/>
    </location>
</feature>
<dbReference type="SUPFAM" id="SSF55149">
    <property type="entry name" value="Pepsin inhibitor-3"/>
    <property type="match status" value="1"/>
</dbReference>
<dbReference type="Gene3D" id="3.30.1120.50">
    <property type="entry name" value="Pepsin inhibitor-3"/>
    <property type="match status" value="2"/>
</dbReference>
<dbReference type="AlphaFoldDB" id="A0A3P6N7W7"/>
<feature type="region of interest" description="Disordered" evidence="6">
    <location>
        <begin position="120"/>
        <end position="147"/>
    </location>
</feature>
<evidence type="ECO:0000313" key="8">
    <source>
        <dbReference type="EMBL" id="VDK21536.1"/>
    </source>
</evidence>
<name>A0A3P6N7W7_ANISI</name>
<evidence type="ECO:0000256" key="1">
    <source>
        <dbReference type="ARBA" id="ARBA00004613"/>
    </source>
</evidence>
<dbReference type="InterPro" id="IPR051901">
    <property type="entry name" value="Protease_Inhibitor_I33"/>
</dbReference>
<dbReference type="Proteomes" id="UP000267096">
    <property type="component" value="Unassembled WGS sequence"/>
</dbReference>
<evidence type="ECO:0000256" key="4">
    <source>
        <dbReference type="ARBA" id="ARBA00022729"/>
    </source>
</evidence>
<dbReference type="InterPro" id="IPR010480">
    <property type="entry name" value="Pepsin-I3"/>
</dbReference>